<evidence type="ECO:0000313" key="1">
    <source>
        <dbReference type="EMBL" id="KIL58043.1"/>
    </source>
</evidence>
<dbReference type="EMBL" id="KN818349">
    <property type="protein sequence ID" value="KIL58043.1"/>
    <property type="molecule type" value="Genomic_DNA"/>
</dbReference>
<organism evidence="1 2">
    <name type="scientific">Amanita muscaria (strain Koide BX008)</name>
    <dbReference type="NCBI Taxonomy" id="946122"/>
    <lineage>
        <taxon>Eukaryota</taxon>
        <taxon>Fungi</taxon>
        <taxon>Dikarya</taxon>
        <taxon>Basidiomycota</taxon>
        <taxon>Agaricomycotina</taxon>
        <taxon>Agaricomycetes</taxon>
        <taxon>Agaricomycetidae</taxon>
        <taxon>Agaricales</taxon>
        <taxon>Pluteineae</taxon>
        <taxon>Amanitaceae</taxon>
        <taxon>Amanita</taxon>
    </lineage>
</organism>
<dbReference type="HOGENOM" id="CLU_1594111_0_0_1"/>
<keyword evidence="2" id="KW-1185">Reference proteome</keyword>
<dbReference type="Proteomes" id="UP000054549">
    <property type="component" value="Unassembled WGS sequence"/>
</dbReference>
<sequence length="167" mass="18675">MIFPSKKRKEFRVPSHAQLFQNRHLCAPSLKNAKVGGIAILEDGSCMDHLTRLGLCASLCLSLDFLWYEFPKIINAPPGFDTSPIAKTSPKYSGKQIYLDHIGTFVLGHVRFKIPFKTLANSFLGSRHDRVVGTSIFFYRTRKHVSLHKGGDDSYGAPTFASSLLLF</sequence>
<accession>A0A0C2WP91</accession>
<protein>
    <submittedName>
        <fullName evidence="1">Uncharacterized protein</fullName>
    </submittedName>
</protein>
<dbReference type="InParanoid" id="A0A0C2WP91"/>
<name>A0A0C2WP91_AMAMK</name>
<proteinExistence type="predicted"/>
<gene>
    <name evidence="1" type="ORF">M378DRAFT_346089</name>
</gene>
<evidence type="ECO:0000313" key="2">
    <source>
        <dbReference type="Proteomes" id="UP000054549"/>
    </source>
</evidence>
<reference evidence="1 2" key="1">
    <citation type="submission" date="2014-04" db="EMBL/GenBank/DDBJ databases">
        <title>Evolutionary Origins and Diversification of the Mycorrhizal Mutualists.</title>
        <authorList>
            <consortium name="DOE Joint Genome Institute"/>
            <consortium name="Mycorrhizal Genomics Consortium"/>
            <person name="Kohler A."/>
            <person name="Kuo A."/>
            <person name="Nagy L.G."/>
            <person name="Floudas D."/>
            <person name="Copeland A."/>
            <person name="Barry K.W."/>
            <person name="Cichocki N."/>
            <person name="Veneault-Fourrey C."/>
            <person name="LaButti K."/>
            <person name="Lindquist E.A."/>
            <person name="Lipzen A."/>
            <person name="Lundell T."/>
            <person name="Morin E."/>
            <person name="Murat C."/>
            <person name="Riley R."/>
            <person name="Ohm R."/>
            <person name="Sun H."/>
            <person name="Tunlid A."/>
            <person name="Henrissat B."/>
            <person name="Grigoriev I.V."/>
            <person name="Hibbett D.S."/>
            <person name="Martin F."/>
        </authorList>
    </citation>
    <scope>NUCLEOTIDE SEQUENCE [LARGE SCALE GENOMIC DNA]</scope>
    <source>
        <strain evidence="1 2">Koide BX008</strain>
    </source>
</reference>
<dbReference type="AlphaFoldDB" id="A0A0C2WP91"/>